<protein>
    <submittedName>
        <fullName evidence="1">Uncharacterized protein</fullName>
    </submittedName>
</protein>
<name>A0A644VYV0_9ZZZZ</name>
<sequence>MPVLAFLVGDLAEQHLGGGEGMAHRQHLERGADVLGPAAVPGLHRGQHRGGGIGDEGLGQHRIEPHQVQRQTGLRGGLRRIGLEHGPGRGGLQVFVARDPDRAQLGRGLADFLLVHQPLVVAHAGRQLGDQRDLALAPEPALGQGLAEFRTAELGDAADEVAEDIGEVLVHRDLEILPGEFRIRAFGRVAQQPPAPVVGGQQAERLVHEHAAPARGRELAAVIIQVVERLDVIDKLPGLARAEDGRGEGERVEGHVVLAHELGIGHVLGALVGAPPARPVPAGLVRPFLGRGDIFDRRVEPDVEDLAFHALPRRALELRRHAPGKVAGDAAVLQPVAIEQPFLRDRSGQHRPVGLAVDPGGKLVLHLGLPQEQVLRLAHLEIGRARDHRARVDQVDRVELLGAIVALIAARRGIAAVRAGALDVAVGQEAAVGDRIHLLFRHLADQPVLGQDLGEMLGQHPVLRRGGAAEVVEAQPETGGDLGLHLVHLGAIDIDRLARLRRGQLGRRAVLVGRADEHHLVAARAQIAGVEVRRQLRAHEIAEVLDAVDVGNRRGDEVTRHDPALAPVLRRFNAVVRARPETLARPGRGPGCHATVILRM</sequence>
<proteinExistence type="predicted"/>
<gene>
    <name evidence="1" type="ORF">SDC9_41654</name>
</gene>
<accession>A0A644VYV0</accession>
<dbReference type="EMBL" id="VSSQ01000469">
    <property type="protein sequence ID" value="MPL95483.1"/>
    <property type="molecule type" value="Genomic_DNA"/>
</dbReference>
<organism evidence="1">
    <name type="scientific">bioreactor metagenome</name>
    <dbReference type="NCBI Taxonomy" id="1076179"/>
    <lineage>
        <taxon>unclassified sequences</taxon>
        <taxon>metagenomes</taxon>
        <taxon>ecological metagenomes</taxon>
    </lineage>
</organism>
<comment type="caution">
    <text evidence="1">The sequence shown here is derived from an EMBL/GenBank/DDBJ whole genome shotgun (WGS) entry which is preliminary data.</text>
</comment>
<reference evidence="1" key="1">
    <citation type="submission" date="2019-08" db="EMBL/GenBank/DDBJ databases">
        <authorList>
            <person name="Kucharzyk K."/>
            <person name="Murdoch R.W."/>
            <person name="Higgins S."/>
            <person name="Loffler F."/>
        </authorList>
    </citation>
    <scope>NUCLEOTIDE SEQUENCE</scope>
</reference>
<evidence type="ECO:0000313" key="1">
    <source>
        <dbReference type="EMBL" id="MPL95483.1"/>
    </source>
</evidence>
<dbReference type="AlphaFoldDB" id="A0A644VYV0"/>